<protein>
    <recommendedName>
        <fullName evidence="4">DUF2934 domain-containing protein</fullName>
    </recommendedName>
</protein>
<feature type="compositionally biased region" description="Basic residues" evidence="1">
    <location>
        <begin position="87"/>
        <end position="97"/>
    </location>
</feature>
<dbReference type="Pfam" id="PF11154">
    <property type="entry name" value="DUF2934"/>
    <property type="match status" value="1"/>
</dbReference>
<evidence type="ECO:0008006" key="4">
    <source>
        <dbReference type="Google" id="ProtNLM"/>
    </source>
</evidence>
<dbReference type="OrthoDB" id="9811127at2"/>
<dbReference type="RefSeq" id="WP_094036097.1">
    <property type="nucleotide sequence ID" value="NZ_CP022540.1"/>
</dbReference>
<feature type="compositionally biased region" description="Low complexity" evidence="1">
    <location>
        <begin position="59"/>
        <end position="86"/>
    </location>
</feature>
<organism evidence="2 3">
    <name type="scientific">Antarctobacter heliothermus</name>
    <dbReference type="NCBI Taxonomy" id="74033"/>
    <lineage>
        <taxon>Bacteria</taxon>
        <taxon>Pseudomonadati</taxon>
        <taxon>Pseudomonadota</taxon>
        <taxon>Alphaproteobacteria</taxon>
        <taxon>Rhodobacterales</taxon>
        <taxon>Roseobacteraceae</taxon>
        <taxon>Antarctobacter</taxon>
    </lineage>
</organism>
<dbReference type="AlphaFoldDB" id="A0A222E7Z2"/>
<dbReference type="InterPro" id="IPR021327">
    <property type="entry name" value="DUF2934"/>
</dbReference>
<sequence length="97" mass="10240">MSTPQIDNAQIAKAAFFLWLDEGRPAGQDRDHWFRATEALKNAAAAPVKPARKPRAKAAAKPAAARATGAAKPKASAKTKAATKPAATRKPRKPAEN</sequence>
<name>A0A222E7Z2_9RHOB</name>
<dbReference type="EMBL" id="CP022540">
    <property type="protein sequence ID" value="ASP22292.1"/>
    <property type="molecule type" value="Genomic_DNA"/>
</dbReference>
<evidence type="ECO:0000313" key="2">
    <source>
        <dbReference type="EMBL" id="ASP22292.1"/>
    </source>
</evidence>
<dbReference type="Proteomes" id="UP000203589">
    <property type="component" value="Chromosome"/>
</dbReference>
<feature type="region of interest" description="Disordered" evidence="1">
    <location>
        <begin position="44"/>
        <end position="97"/>
    </location>
</feature>
<dbReference type="KEGG" id="aht:ANTHELSMS3_03670"/>
<evidence type="ECO:0000313" key="3">
    <source>
        <dbReference type="Proteomes" id="UP000203589"/>
    </source>
</evidence>
<keyword evidence="3" id="KW-1185">Reference proteome</keyword>
<proteinExistence type="predicted"/>
<reference evidence="2 3" key="1">
    <citation type="submission" date="2017-07" db="EMBL/GenBank/DDBJ databases">
        <title>Genome Sequence of Antarctobacter heliothermus Strain SMS3 Isolated from a culture of the Diatom Skeletonema marinoi.</title>
        <authorList>
            <person name="Topel M."/>
            <person name="Pinder M.I.M."/>
            <person name="Johansson O.N."/>
            <person name="Kourtchenko O."/>
            <person name="Godhe A."/>
            <person name="Clarke A.K."/>
        </authorList>
    </citation>
    <scope>NUCLEOTIDE SEQUENCE [LARGE SCALE GENOMIC DNA]</scope>
    <source>
        <strain evidence="2 3">SMS3</strain>
    </source>
</reference>
<evidence type="ECO:0000256" key="1">
    <source>
        <dbReference type="SAM" id="MobiDB-lite"/>
    </source>
</evidence>
<accession>A0A222E7Z2</accession>
<gene>
    <name evidence="2" type="ORF">ANTHELSMS3_03670</name>
</gene>